<keyword evidence="1" id="KW-0472">Membrane</keyword>
<feature type="transmembrane region" description="Helical" evidence="1">
    <location>
        <begin position="271"/>
        <end position="293"/>
    </location>
</feature>
<evidence type="ECO:0000259" key="2">
    <source>
        <dbReference type="Pfam" id="PF02517"/>
    </source>
</evidence>
<sequence length="295" mass="31749">MPHDAHKDFIAPARQTAQVWRLALGLVLIVIIVVGLNALFNLAVRQLGADALYRDISSLDAPGQTPAGVLALLYSFLFMTLAAAIVTLQLHRRNPLTLLGPWPLMLRQFGATLAVLIAIAIIIIVLPPWGFADPLAPGLSPLTWILLLPVSLIAVLVQTSAEEILFRGYIQQQLAARFQSPLVWMVAPAVIFGLLHYRPDAGANGWLIMAWAAGFALAAADLTARAGTLGPAIALHFMTNASALLIMSAEGTLSGLALFRLQVDMADPIALRPYLVIDAMLILIGWLAARLAIRR</sequence>
<feature type="transmembrane region" description="Helical" evidence="1">
    <location>
        <begin position="109"/>
        <end position="129"/>
    </location>
</feature>
<dbReference type="EMBL" id="JBHTKR010000003">
    <property type="protein sequence ID" value="MFD1194861.1"/>
    <property type="molecule type" value="Genomic_DNA"/>
</dbReference>
<feature type="transmembrane region" description="Helical" evidence="1">
    <location>
        <begin position="135"/>
        <end position="157"/>
    </location>
</feature>
<feature type="transmembrane region" description="Helical" evidence="1">
    <location>
        <begin position="67"/>
        <end position="88"/>
    </location>
</feature>
<evidence type="ECO:0000313" key="4">
    <source>
        <dbReference type="Proteomes" id="UP001597151"/>
    </source>
</evidence>
<gene>
    <name evidence="3" type="ORF">ACFQ3C_09285</name>
</gene>
<keyword evidence="3" id="KW-0378">Hydrolase</keyword>
<name>A0ABW3TFU0_9RHOB</name>
<protein>
    <submittedName>
        <fullName evidence="3">CPBP family intramembrane glutamic endopeptidase</fullName>
        <ecNumber evidence="3">3.4.-.-</ecNumber>
    </submittedName>
</protein>
<keyword evidence="4" id="KW-1185">Reference proteome</keyword>
<feature type="transmembrane region" description="Helical" evidence="1">
    <location>
        <begin position="203"/>
        <end position="222"/>
    </location>
</feature>
<reference evidence="4" key="1">
    <citation type="journal article" date="2019" name="Int. J. Syst. Evol. Microbiol.">
        <title>The Global Catalogue of Microorganisms (GCM) 10K type strain sequencing project: providing services to taxonomists for standard genome sequencing and annotation.</title>
        <authorList>
            <consortium name="The Broad Institute Genomics Platform"/>
            <consortium name="The Broad Institute Genome Sequencing Center for Infectious Disease"/>
            <person name="Wu L."/>
            <person name="Ma J."/>
        </authorList>
    </citation>
    <scope>NUCLEOTIDE SEQUENCE [LARGE SCALE GENOMIC DNA]</scope>
    <source>
        <strain evidence="4">CCUG 55328</strain>
    </source>
</reference>
<accession>A0ABW3TFU0</accession>
<proteinExistence type="predicted"/>
<dbReference type="InterPro" id="IPR003675">
    <property type="entry name" value="Rce1/LyrA-like_dom"/>
</dbReference>
<organism evidence="3 4">
    <name type="scientific">Seohaeicola saemankumensis</name>
    <dbReference type="NCBI Taxonomy" id="481181"/>
    <lineage>
        <taxon>Bacteria</taxon>
        <taxon>Pseudomonadati</taxon>
        <taxon>Pseudomonadota</taxon>
        <taxon>Alphaproteobacteria</taxon>
        <taxon>Rhodobacterales</taxon>
        <taxon>Roseobacteraceae</taxon>
        <taxon>Seohaeicola</taxon>
    </lineage>
</organism>
<dbReference type="GO" id="GO:0016787">
    <property type="term" value="F:hydrolase activity"/>
    <property type="evidence" value="ECO:0007669"/>
    <property type="project" value="UniProtKB-KW"/>
</dbReference>
<evidence type="ECO:0000256" key="1">
    <source>
        <dbReference type="SAM" id="Phobius"/>
    </source>
</evidence>
<keyword evidence="1" id="KW-0812">Transmembrane</keyword>
<feature type="transmembrane region" description="Helical" evidence="1">
    <location>
        <begin position="20"/>
        <end position="40"/>
    </location>
</feature>
<feature type="domain" description="CAAX prenyl protease 2/Lysostaphin resistance protein A-like" evidence="2">
    <location>
        <begin position="146"/>
        <end position="241"/>
    </location>
</feature>
<dbReference type="Pfam" id="PF02517">
    <property type="entry name" value="Rce1-like"/>
    <property type="match status" value="1"/>
</dbReference>
<dbReference type="EC" id="3.4.-.-" evidence="3"/>
<feature type="transmembrane region" description="Helical" evidence="1">
    <location>
        <begin position="234"/>
        <end position="259"/>
    </location>
</feature>
<evidence type="ECO:0000313" key="3">
    <source>
        <dbReference type="EMBL" id="MFD1194861.1"/>
    </source>
</evidence>
<feature type="transmembrane region" description="Helical" evidence="1">
    <location>
        <begin position="178"/>
        <end position="197"/>
    </location>
</feature>
<dbReference type="RefSeq" id="WP_380790884.1">
    <property type="nucleotide sequence ID" value="NZ_JBHTKR010000003.1"/>
</dbReference>
<comment type="caution">
    <text evidence="3">The sequence shown here is derived from an EMBL/GenBank/DDBJ whole genome shotgun (WGS) entry which is preliminary data.</text>
</comment>
<dbReference type="Proteomes" id="UP001597151">
    <property type="component" value="Unassembled WGS sequence"/>
</dbReference>
<keyword evidence="1" id="KW-1133">Transmembrane helix</keyword>